<dbReference type="InterPro" id="IPR036388">
    <property type="entry name" value="WH-like_DNA-bd_sf"/>
</dbReference>
<dbReference type="PANTHER" id="PTHR30346:SF29">
    <property type="entry name" value="LYSR SUBSTRATE-BINDING"/>
    <property type="match status" value="1"/>
</dbReference>
<organism evidence="7 8">
    <name type="scientific">Corynebacterium pygosceleis</name>
    <dbReference type="NCBI Taxonomy" id="2800406"/>
    <lineage>
        <taxon>Bacteria</taxon>
        <taxon>Bacillati</taxon>
        <taxon>Actinomycetota</taxon>
        <taxon>Actinomycetes</taxon>
        <taxon>Mycobacteriales</taxon>
        <taxon>Corynebacteriaceae</taxon>
        <taxon>Corynebacterium</taxon>
    </lineage>
</organism>
<protein>
    <submittedName>
        <fullName evidence="7">LysR family transcriptional regulator</fullName>
    </submittedName>
</protein>
<dbReference type="EMBL" id="JAPMKV010000002">
    <property type="protein sequence ID" value="MCX7444571.1"/>
    <property type="molecule type" value="Genomic_DNA"/>
</dbReference>
<dbReference type="SUPFAM" id="SSF46785">
    <property type="entry name" value="Winged helix' DNA-binding domain"/>
    <property type="match status" value="1"/>
</dbReference>
<name>A0ABT3WX57_9CORY</name>
<keyword evidence="8" id="KW-1185">Reference proteome</keyword>
<evidence type="ECO:0000256" key="5">
    <source>
        <dbReference type="ARBA" id="ARBA00023163"/>
    </source>
</evidence>
<evidence type="ECO:0000256" key="1">
    <source>
        <dbReference type="ARBA" id="ARBA00009437"/>
    </source>
</evidence>
<keyword evidence="3" id="KW-0238">DNA-binding</keyword>
<dbReference type="Gene3D" id="1.10.10.10">
    <property type="entry name" value="Winged helix-like DNA-binding domain superfamily/Winged helix DNA-binding domain"/>
    <property type="match status" value="1"/>
</dbReference>
<dbReference type="PROSITE" id="PS50931">
    <property type="entry name" value="HTH_LYSR"/>
    <property type="match status" value="1"/>
</dbReference>
<evidence type="ECO:0000256" key="4">
    <source>
        <dbReference type="ARBA" id="ARBA00023159"/>
    </source>
</evidence>
<feature type="domain" description="HTH lysR-type" evidence="6">
    <location>
        <begin position="2"/>
        <end position="59"/>
    </location>
</feature>
<reference evidence="7" key="1">
    <citation type="submission" date="2022-11" db="EMBL/GenBank/DDBJ databases">
        <title>Corynebacterium sp. isolated from Penguins.</title>
        <authorList>
            <person name="Sedlar K."/>
            <person name="Svec P."/>
        </authorList>
    </citation>
    <scope>NUCLEOTIDE SEQUENCE</scope>
    <source>
        <strain evidence="7">P7003</strain>
    </source>
</reference>
<accession>A0ABT3WX57</accession>
<proteinExistence type="inferred from homology"/>
<keyword evidence="4" id="KW-0010">Activator</keyword>
<keyword evidence="2" id="KW-0805">Transcription regulation</keyword>
<evidence type="ECO:0000256" key="3">
    <source>
        <dbReference type="ARBA" id="ARBA00023125"/>
    </source>
</evidence>
<keyword evidence="5" id="KW-0804">Transcription</keyword>
<dbReference type="Gene3D" id="3.40.190.10">
    <property type="entry name" value="Periplasmic binding protein-like II"/>
    <property type="match status" value="2"/>
</dbReference>
<dbReference type="InterPro" id="IPR000847">
    <property type="entry name" value="LysR_HTH_N"/>
</dbReference>
<evidence type="ECO:0000256" key="2">
    <source>
        <dbReference type="ARBA" id="ARBA00023015"/>
    </source>
</evidence>
<sequence length="306" mass="32411">MIDVGRLRVLVAFAEHGTLTRAAKALWMSQPTATHHLHRLAAETGATLVTRRGRTLVLTAEGEELARRGRGVLAEIDRLDRDLAAMNRMESGTVRLASFPSATATLIPGVLTRLAERFPGLLLGVTAAEPPAAATALAEGTADLALTFTYGAGPAEPGTVLFRENLNLVLPAGDPLPAALPAGTTSILPADLAEFADRRWHTGCPSCRVHLMGLCEEIGFTPEIGYSSDDYVAVQALVAAGHGVALLPDLALAAHRDPGVSVLRLRGRERDVRLVSRGREPLAPAVDVVVRTIRELASSWDTAPGR</sequence>
<dbReference type="InterPro" id="IPR005119">
    <property type="entry name" value="LysR_subst-bd"/>
</dbReference>
<evidence type="ECO:0000313" key="7">
    <source>
        <dbReference type="EMBL" id="MCX7444571.1"/>
    </source>
</evidence>
<dbReference type="SUPFAM" id="SSF53850">
    <property type="entry name" value="Periplasmic binding protein-like II"/>
    <property type="match status" value="1"/>
</dbReference>
<gene>
    <name evidence="7" type="ORF">OS125_04830</name>
</gene>
<dbReference type="Pfam" id="PF03466">
    <property type="entry name" value="LysR_substrate"/>
    <property type="match status" value="1"/>
</dbReference>
<evidence type="ECO:0000313" key="8">
    <source>
        <dbReference type="Proteomes" id="UP001081709"/>
    </source>
</evidence>
<dbReference type="RefSeq" id="WP_267186389.1">
    <property type="nucleotide sequence ID" value="NZ_JAPMKV010000002.1"/>
</dbReference>
<dbReference type="InterPro" id="IPR036390">
    <property type="entry name" value="WH_DNA-bd_sf"/>
</dbReference>
<comment type="similarity">
    <text evidence="1">Belongs to the LysR transcriptional regulatory family.</text>
</comment>
<comment type="caution">
    <text evidence="7">The sequence shown here is derived from an EMBL/GenBank/DDBJ whole genome shotgun (WGS) entry which is preliminary data.</text>
</comment>
<dbReference type="Proteomes" id="UP001081709">
    <property type="component" value="Unassembled WGS sequence"/>
</dbReference>
<dbReference type="PANTHER" id="PTHR30346">
    <property type="entry name" value="TRANSCRIPTIONAL DUAL REGULATOR HCAR-RELATED"/>
    <property type="match status" value="1"/>
</dbReference>
<evidence type="ECO:0000259" key="6">
    <source>
        <dbReference type="PROSITE" id="PS50931"/>
    </source>
</evidence>
<dbReference type="Pfam" id="PF00126">
    <property type="entry name" value="HTH_1"/>
    <property type="match status" value="1"/>
</dbReference>